<organism evidence="1 2">
    <name type="scientific">Pleuronectes platessa</name>
    <name type="common">European plaice</name>
    <dbReference type="NCBI Taxonomy" id="8262"/>
    <lineage>
        <taxon>Eukaryota</taxon>
        <taxon>Metazoa</taxon>
        <taxon>Chordata</taxon>
        <taxon>Craniata</taxon>
        <taxon>Vertebrata</taxon>
        <taxon>Euteleostomi</taxon>
        <taxon>Actinopterygii</taxon>
        <taxon>Neopterygii</taxon>
        <taxon>Teleostei</taxon>
        <taxon>Neoteleostei</taxon>
        <taxon>Acanthomorphata</taxon>
        <taxon>Carangaria</taxon>
        <taxon>Pleuronectiformes</taxon>
        <taxon>Pleuronectoidei</taxon>
        <taxon>Pleuronectidae</taxon>
        <taxon>Pleuronectes</taxon>
    </lineage>
</organism>
<dbReference type="EMBL" id="CADEAL010002013">
    <property type="protein sequence ID" value="CAB1437327.1"/>
    <property type="molecule type" value="Genomic_DNA"/>
</dbReference>
<dbReference type="AlphaFoldDB" id="A0A9N7YTV7"/>
<name>A0A9N7YTV7_PLEPL</name>
<proteinExistence type="predicted"/>
<protein>
    <submittedName>
        <fullName evidence="1">Uncharacterized protein</fullName>
    </submittedName>
</protein>
<keyword evidence="2" id="KW-1185">Reference proteome</keyword>
<evidence type="ECO:0000313" key="2">
    <source>
        <dbReference type="Proteomes" id="UP001153269"/>
    </source>
</evidence>
<reference evidence="1" key="1">
    <citation type="submission" date="2020-03" db="EMBL/GenBank/DDBJ databases">
        <authorList>
            <person name="Weist P."/>
        </authorList>
    </citation>
    <scope>NUCLEOTIDE SEQUENCE</scope>
</reference>
<dbReference type="Proteomes" id="UP001153269">
    <property type="component" value="Unassembled WGS sequence"/>
</dbReference>
<accession>A0A9N7YTV7</accession>
<gene>
    <name evidence="1" type="ORF">PLEPLA_LOCUS25334</name>
</gene>
<evidence type="ECO:0000313" key="1">
    <source>
        <dbReference type="EMBL" id="CAB1437327.1"/>
    </source>
</evidence>
<comment type="caution">
    <text evidence="1">The sequence shown here is derived from an EMBL/GenBank/DDBJ whole genome shotgun (WGS) entry which is preliminary data.</text>
</comment>
<sequence length="112" mass="12245">MTQHGNAKGGGGGTRLPGNIPRLGLWQIPLAPTRWDSKLQGLAASQYSSVTKETCCSLASEGEQPILTDFGDLRPTSQRRQCGRLPDCGKQAVNEFLETRHFFSQRRKEGAS</sequence>